<gene>
    <name evidence="1" type="ORF">Sru01_03230</name>
</gene>
<reference evidence="1" key="1">
    <citation type="submission" date="2021-01" db="EMBL/GenBank/DDBJ databases">
        <title>Whole genome shotgun sequence of Sphaerisporangium rufum NBRC 109079.</title>
        <authorList>
            <person name="Komaki H."/>
            <person name="Tamura T."/>
        </authorList>
    </citation>
    <scope>NUCLEOTIDE SEQUENCE</scope>
    <source>
        <strain evidence="1">NBRC 109079</strain>
    </source>
</reference>
<protein>
    <recommendedName>
        <fullName evidence="3">WXG100 family type VII secretion target</fullName>
    </recommendedName>
</protein>
<proteinExistence type="predicted"/>
<sequence length="110" mass="11895">MRVLDVTPDALRLLAGRFDMFAGDVGAAVGAAEQRLAAIGPFWGNSPAGQAFHRGDGQGPGYDRIQDELPRDLRALAAAYTGIRHRLARIADDIEVTDWASMARLPEPPR</sequence>
<dbReference type="Gene3D" id="1.10.287.1060">
    <property type="entry name" value="ESAT-6-like"/>
    <property type="match status" value="1"/>
</dbReference>
<dbReference type="AlphaFoldDB" id="A0A919UVS2"/>
<dbReference type="SUPFAM" id="SSF140453">
    <property type="entry name" value="EsxAB dimer-like"/>
    <property type="match status" value="1"/>
</dbReference>
<evidence type="ECO:0008006" key="3">
    <source>
        <dbReference type="Google" id="ProtNLM"/>
    </source>
</evidence>
<name>A0A919UVS2_9ACTN</name>
<evidence type="ECO:0000313" key="2">
    <source>
        <dbReference type="Proteomes" id="UP000655287"/>
    </source>
</evidence>
<dbReference type="RefSeq" id="WP_203982012.1">
    <property type="nucleotide sequence ID" value="NZ_BOOU01000004.1"/>
</dbReference>
<dbReference type="InterPro" id="IPR036689">
    <property type="entry name" value="ESAT-6-like_sf"/>
</dbReference>
<dbReference type="Proteomes" id="UP000655287">
    <property type="component" value="Unassembled WGS sequence"/>
</dbReference>
<comment type="caution">
    <text evidence="1">The sequence shown here is derived from an EMBL/GenBank/DDBJ whole genome shotgun (WGS) entry which is preliminary data.</text>
</comment>
<keyword evidence="2" id="KW-1185">Reference proteome</keyword>
<organism evidence="1 2">
    <name type="scientific">Sphaerisporangium rufum</name>
    <dbReference type="NCBI Taxonomy" id="1381558"/>
    <lineage>
        <taxon>Bacteria</taxon>
        <taxon>Bacillati</taxon>
        <taxon>Actinomycetota</taxon>
        <taxon>Actinomycetes</taxon>
        <taxon>Streptosporangiales</taxon>
        <taxon>Streptosporangiaceae</taxon>
        <taxon>Sphaerisporangium</taxon>
    </lineage>
</organism>
<evidence type="ECO:0000313" key="1">
    <source>
        <dbReference type="EMBL" id="GII75341.1"/>
    </source>
</evidence>
<dbReference type="EMBL" id="BOOU01000004">
    <property type="protein sequence ID" value="GII75341.1"/>
    <property type="molecule type" value="Genomic_DNA"/>
</dbReference>
<accession>A0A919UVS2</accession>